<reference evidence="1" key="2">
    <citation type="journal article" date="2015" name="Data Brief">
        <title>Shoot transcriptome of the giant reed, Arundo donax.</title>
        <authorList>
            <person name="Barrero R.A."/>
            <person name="Guerrero F.D."/>
            <person name="Moolhuijzen P."/>
            <person name="Goolsby J.A."/>
            <person name="Tidwell J."/>
            <person name="Bellgard S.E."/>
            <person name="Bellgard M.I."/>
        </authorList>
    </citation>
    <scope>NUCLEOTIDE SEQUENCE</scope>
    <source>
        <tissue evidence="1">Shoot tissue taken approximately 20 cm above the soil surface</tissue>
    </source>
</reference>
<proteinExistence type="predicted"/>
<organism evidence="1">
    <name type="scientific">Arundo donax</name>
    <name type="common">Giant reed</name>
    <name type="synonym">Donax arundinaceus</name>
    <dbReference type="NCBI Taxonomy" id="35708"/>
    <lineage>
        <taxon>Eukaryota</taxon>
        <taxon>Viridiplantae</taxon>
        <taxon>Streptophyta</taxon>
        <taxon>Embryophyta</taxon>
        <taxon>Tracheophyta</taxon>
        <taxon>Spermatophyta</taxon>
        <taxon>Magnoliopsida</taxon>
        <taxon>Liliopsida</taxon>
        <taxon>Poales</taxon>
        <taxon>Poaceae</taxon>
        <taxon>PACMAD clade</taxon>
        <taxon>Arundinoideae</taxon>
        <taxon>Arundineae</taxon>
        <taxon>Arundo</taxon>
    </lineage>
</organism>
<name>A0A0A9BWB9_ARUDO</name>
<reference evidence="1" key="1">
    <citation type="submission" date="2014-09" db="EMBL/GenBank/DDBJ databases">
        <authorList>
            <person name="Magalhaes I.L.F."/>
            <person name="Oliveira U."/>
            <person name="Santos F.R."/>
            <person name="Vidigal T.H.D.A."/>
            <person name="Brescovit A.D."/>
            <person name="Santos A.J."/>
        </authorList>
    </citation>
    <scope>NUCLEOTIDE SEQUENCE</scope>
    <source>
        <tissue evidence="1">Shoot tissue taken approximately 20 cm above the soil surface</tissue>
    </source>
</reference>
<evidence type="ECO:0000313" key="1">
    <source>
        <dbReference type="EMBL" id="JAD67581.1"/>
    </source>
</evidence>
<dbReference type="EMBL" id="GBRH01230314">
    <property type="protein sequence ID" value="JAD67581.1"/>
    <property type="molecule type" value="Transcribed_RNA"/>
</dbReference>
<protein>
    <submittedName>
        <fullName evidence="1">Uncharacterized protein</fullName>
    </submittedName>
</protein>
<accession>A0A0A9BWB9</accession>
<dbReference type="AlphaFoldDB" id="A0A0A9BWB9"/>
<sequence>MSKERGLRFFGSFGAAGGHAMMAGGGVVKRLATEPAWGEEGAVTKPCSLSPLAPRCPSTIMASAPVHNSTVAASFAVRSATSFIGVAASSMASWNLSSAAATRSTDTGDSG</sequence>